<protein>
    <submittedName>
        <fullName evidence="1">Uncharacterized protein</fullName>
    </submittedName>
</protein>
<accession>A0A066RSP0</accession>
<dbReference type="OrthoDB" id="9867003at2"/>
<dbReference type="EMBL" id="JMIB01000003">
    <property type="protein sequence ID" value="KDM93369.1"/>
    <property type="molecule type" value="Genomic_DNA"/>
</dbReference>
<sequence length="285" mass="32379">MESLRTQDIIQLIDSDNRAVLAKASGLPHAAAKFWQHQDLVRLAYLRQHHLITDSTLLRLLKREFTSTYQNMERCALIDLLEQYGPDSTARLDSDLDIVYLCHPDFLPALKRLRAIGVTADLAKFLTVSVEADHYSLEMFHYVLDTQQTFPETTLAETAVLLLSLLHDFDDQDDETAQWEKGIERLLTAGLDVNLALDGYDLETLAEEAFAFNPAQFPLIAKHGLTQDRLNTFDWEAIIGMGVEPDHIDNLHWLEAVGYHLPKSQIQQLLADHQYDALANRLSSI</sequence>
<organism evidence="1 2">
    <name type="scientific">Photobacterium galatheae</name>
    <dbReference type="NCBI Taxonomy" id="1654360"/>
    <lineage>
        <taxon>Bacteria</taxon>
        <taxon>Pseudomonadati</taxon>
        <taxon>Pseudomonadota</taxon>
        <taxon>Gammaproteobacteria</taxon>
        <taxon>Vibrionales</taxon>
        <taxon>Vibrionaceae</taxon>
        <taxon>Photobacterium</taxon>
    </lineage>
</organism>
<evidence type="ECO:0000313" key="2">
    <source>
        <dbReference type="Proteomes" id="UP000027192"/>
    </source>
</evidence>
<reference evidence="1 2" key="1">
    <citation type="submission" date="2014-04" db="EMBL/GenBank/DDBJ databases">
        <title>Draft genome sequence of Photobacterium halotolerans S2753: a solonamide, ngercheumicin and holomycin producer.</title>
        <authorList>
            <person name="Machado H.R."/>
            <person name="Gram L."/>
        </authorList>
    </citation>
    <scope>NUCLEOTIDE SEQUENCE [LARGE SCALE GENOMIC DNA]</scope>
    <source>
        <strain evidence="1 2">S2753</strain>
    </source>
</reference>
<name>A0A066RSP0_9GAMM</name>
<keyword evidence="2" id="KW-1185">Reference proteome</keyword>
<evidence type="ECO:0000313" key="1">
    <source>
        <dbReference type="EMBL" id="KDM93369.1"/>
    </source>
</evidence>
<comment type="caution">
    <text evidence="1">The sequence shown here is derived from an EMBL/GenBank/DDBJ whole genome shotgun (WGS) entry which is preliminary data.</text>
</comment>
<proteinExistence type="predicted"/>
<dbReference type="AlphaFoldDB" id="A0A066RSP0"/>
<gene>
    <name evidence="1" type="ORF">EA58_01800</name>
</gene>
<dbReference type="Proteomes" id="UP000027192">
    <property type="component" value="Unassembled WGS sequence"/>
</dbReference>
<dbReference type="RefSeq" id="WP_036748162.1">
    <property type="nucleotide sequence ID" value="NZ_JAGSGC010000011.1"/>
</dbReference>